<evidence type="ECO:0000256" key="14">
    <source>
        <dbReference type="RuleBase" id="RU004106"/>
    </source>
</evidence>
<comment type="pathway">
    <text evidence="3">Amino-acid biosynthesis; L-isoleucine biosynthesis; L-isoleucine from 2-oxobutanoate: step 4/4.</text>
</comment>
<keyword evidence="17" id="KW-1185">Reference proteome</keyword>
<evidence type="ECO:0000256" key="10">
    <source>
        <dbReference type="ARBA" id="ARBA00023304"/>
    </source>
</evidence>
<dbReference type="InterPro" id="IPR050571">
    <property type="entry name" value="Class-IV_PLP-Dep_Aminotrnsfr"/>
</dbReference>
<evidence type="ECO:0000256" key="7">
    <source>
        <dbReference type="ARBA" id="ARBA00013053"/>
    </source>
</evidence>
<keyword evidence="9 15" id="KW-0663">Pyridoxal phosphate</keyword>
<keyword evidence="16" id="KW-0808">Transferase</keyword>
<dbReference type="Proteomes" id="UP001219349">
    <property type="component" value="Chromosome"/>
</dbReference>
<organism evidence="16 17">
    <name type="scientific">Paracoccus fistulariae</name>
    <dbReference type="NCBI Taxonomy" id="658446"/>
    <lineage>
        <taxon>Bacteria</taxon>
        <taxon>Pseudomonadati</taxon>
        <taxon>Pseudomonadota</taxon>
        <taxon>Alphaproteobacteria</taxon>
        <taxon>Rhodobacterales</taxon>
        <taxon>Paracoccaceae</taxon>
        <taxon>Paracoccus</taxon>
    </lineage>
</organism>
<keyword evidence="16" id="KW-0032">Aminotransferase</keyword>
<dbReference type="PANTHER" id="PTHR42743">
    <property type="entry name" value="AMINO-ACID AMINOTRANSFERASE"/>
    <property type="match status" value="1"/>
</dbReference>
<dbReference type="SUPFAM" id="SSF56752">
    <property type="entry name" value="D-aminoacid aminotransferase-like PLP-dependent enzymes"/>
    <property type="match status" value="1"/>
</dbReference>
<accession>A0ABY7SM60</accession>
<dbReference type="EC" id="2.6.1.42" evidence="7"/>
<evidence type="ECO:0000256" key="6">
    <source>
        <dbReference type="ARBA" id="ARBA00009320"/>
    </source>
</evidence>
<evidence type="ECO:0000256" key="13">
    <source>
        <dbReference type="ARBA" id="ARBA00049229"/>
    </source>
</evidence>
<dbReference type="PANTHER" id="PTHR42743:SF11">
    <property type="entry name" value="AMINODEOXYCHORISMATE LYASE"/>
    <property type="match status" value="1"/>
</dbReference>
<dbReference type="RefSeq" id="WP_272833839.1">
    <property type="nucleotide sequence ID" value="NZ_CP067136.1"/>
</dbReference>
<dbReference type="InterPro" id="IPR018300">
    <property type="entry name" value="Aminotrans_IV_CS"/>
</dbReference>
<evidence type="ECO:0000256" key="5">
    <source>
        <dbReference type="ARBA" id="ARBA00005072"/>
    </source>
</evidence>
<gene>
    <name evidence="16" type="ORF">JHX87_04570</name>
</gene>
<sequence length="214" mass="23074">MQIRVPGPIPADLTVIETMRGTASGAIAHWPLHLARLGRNCAAVGFALDEDAVGRALAALRFTDVSRVRLTVDAAGRVEASCHPLPRNPQVWQVVLSDQRLGSGDPWLRIKTSHRPVYDAARAAMPAGMDEAILLNERGELCEGTITNLFLRREGRLLTPPLSSGLLPGILRQVLLESGAAREAVLYPEDLKTGRLIMGNALRGMIGAELHGLD</sequence>
<reference evidence="16 17" key="1">
    <citation type="submission" date="2021-01" db="EMBL/GenBank/DDBJ databases">
        <title>Biogeographic distribution of Paracoccus.</title>
        <authorList>
            <person name="Hollensteiner J."/>
            <person name="Leineberger J."/>
            <person name="Brinkhoff T."/>
            <person name="Daniel R."/>
        </authorList>
    </citation>
    <scope>NUCLEOTIDE SEQUENCE [LARGE SCALE GENOMIC DNA]</scope>
    <source>
        <strain evidence="16 17">KCTC 22803</strain>
    </source>
</reference>
<evidence type="ECO:0000256" key="15">
    <source>
        <dbReference type="RuleBase" id="RU004516"/>
    </source>
</evidence>
<evidence type="ECO:0000313" key="17">
    <source>
        <dbReference type="Proteomes" id="UP001219349"/>
    </source>
</evidence>
<comment type="catalytic activity">
    <reaction evidence="11">
        <text>L-valine + 2-oxoglutarate = 3-methyl-2-oxobutanoate + L-glutamate</text>
        <dbReference type="Rhea" id="RHEA:24813"/>
        <dbReference type="ChEBI" id="CHEBI:11851"/>
        <dbReference type="ChEBI" id="CHEBI:16810"/>
        <dbReference type="ChEBI" id="CHEBI:29985"/>
        <dbReference type="ChEBI" id="CHEBI:57762"/>
        <dbReference type="EC" id="2.6.1.42"/>
    </reaction>
</comment>
<dbReference type="Pfam" id="PF01063">
    <property type="entry name" value="Aminotran_4"/>
    <property type="match status" value="1"/>
</dbReference>
<comment type="catalytic activity">
    <reaction evidence="13">
        <text>L-leucine + 2-oxoglutarate = 4-methyl-2-oxopentanoate + L-glutamate</text>
        <dbReference type="Rhea" id="RHEA:18321"/>
        <dbReference type="ChEBI" id="CHEBI:16810"/>
        <dbReference type="ChEBI" id="CHEBI:17865"/>
        <dbReference type="ChEBI" id="CHEBI:29985"/>
        <dbReference type="ChEBI" id="CHEBI:57427"/>
        <dbReference type="EC" id="2.6.1.42"/>
    </reaction>
</comment>
<dbReference type="Gene3D" id="3.20.10.10">
    <property type="entry name" value="D-amino Acid Aminotransferase, subunit A, domain 2"/>
    <property type="match status" value="1"/>
</dbReference>
<dbReference type="InterPro" id="IPR043132">
    <property type="entry name" value="BCAT-like_C"/>
</dbReference>
<evidence type="ECO:0000256" key="11">
    <source>
        <dbReference type="ARBA" id="ARBA00048212"/>
    </source>
</evidence>
<evidence type="ECO:0000256" key="12">
    <source>
        <dbReference type="ARBA" id="ARBA00048798"/>
    </source>
</evidence>
<dbReference type="InterPro" id="IPR036038">
    <property type="entry name" value="Aminotransferase-like"/>
</dbReference>
<evidence type="ECO:0000256" key="3">
    <source>
        <dbReference type="ARBA" id="ARBA00004824"/>
    </source>
</evidence>
<dbReference type="Gene3D" id="3.30.470.10">
    <property type="match status" value="1"/>
</dbReference>
<dbReference type="GO" id="GO:0008483">
    <property type="term" value="F:transaminase activity"/>
    <property type="evidence" value="ECO:0007669"/>
    <property type="project" value="UniProtKB-KW"/>
</dbReference>
<keyword evidence="10" id="KW-0028">Amino-acid biosynthesis</keyword>
<evidence type="ECO:0000313" key="16">
    <source>
        <dbReference type="EMBL" id="WCR08100.1"/>
    </source>
</evidence>
<comment type="pathway">
    <text evidence="5">Amino-acid biosynthesis; L-leucine biosynthesis; L-leucine from 3-methyl-2-oxobutanoate: step 4/4.</text>
</comment>
<dbReference type="InterPro" id="IPR001544">
    <property type="entry name" value="Aminotrans_IV"/>
</dbReference>
<comment type="cofactor">
    <cofactor evidence="1 15">
        <name>pyridoxal 5'-phosphate</name>
        <dbReference type="ChEBI" id="CHEBI:597326"/>
    </cofactor>
</comment>
<comment type="similarity">
    <text evidence="6 14">Belongs to the class-IV pyridoxal-phosphate-dependent aminotransferase family.</text>
</comment>
<dbReference type="EMBL" id="CP067136">
    <property type="protein sequence ID" value="WCR08100.1"/>
    <property type="molecule type" value="Genomic_DNA"/>
</dbReference>
<comment type="function">
    <text evidence="2">Acts on leucine, isoleucine and valine.</text>
</comment>
<evidence type="ECO:0000256" key="2">
    <source>
        <dbReference type="ARBA" id="ARBA00003109"/>
    </source>
</evidence>
<comment type="catalytic activity">
    <reaction evidence="12">
        <text>L-isoleucine + 2-oxoglutarate = (S)-3-methyl-2-oxopentanoate + L-glutamate</text>
        <dbReference type="Rhea" id="RHEA:24801"/>
        <dbReference type="ChEBI" id="CHEBI:16810"/>
        <dbReference type="ChEBI" id="CHEBI:29985"/>
        <dbReference type="ChEBI" id="CHEBI:35146"/>
        <dbReference type="ChEBI" id="CHEBI:58045"/>
        <dbReference type="EC" id="2.6.1.42"/>
    </reaction>
</comment>
<name>A0ABY7SM60_9RHOB</name>
<keyword evidence="10" id="KW-0100">Branched-chain amino acid biosynthesis</keyword>
<evidence type="ECO:0000256" key="1">
    <source>
        <dbReference type="ARBA" id="ARBA00001933"/>
    </source>
</evidence>
<protein>
    <recommendedName>
        <fullName evidence="8">Probable branched-chain-amino-acid aminotransferase</fullName>
        <ecNumber evidence="7">2.6.1.42</ecNumber>
    </recommendedName>
</protein>
<evidence type="ECO:0000256" key="8">
    <source>
        <dbReference type="ARBA" id="ARBA00014472"/>
    </source>
</evidence>
<proteinExistence type="inferred from homology"/>
<comment type="pathway">
    <text evidence="4">Amino-acid biosynthesis; L-valine biosynthesis; L-valine from pyruvate: step 4/4.</text>
</comment>
<dbReference type="NCBIfam" id="NF005729">
    <property type="entry name" value="PRK07546.1-3"/>
    <property type="match status" value="1"/>
</dbReference>
<evidence type="ECO:0000256" key="9">
    <source>
        <dbReference type="ARBA" id="ARBA00022898"/>
    </source>
</evidence>
<evidence type="ECO:0000256" key="4">
    <source>
        <dbReference type="ARBA" id="ARBA00004931"/>
    </source>
</evidence>
<dbReference type="InterPro" id="IPR043131">
    <property type="entry name" value="BCAT-like_N"/>
</dbReference>
<dbReference type="PROSITE" id="PS00770">
    <property type="entry name" value="AA_TRANSFER_CLASS_4"/>
    <property type="match status" value="1"/>
</dbReference>